<evidence type="ECO:0000313" key="4">
    <source>
        <dbReference type="Proteomes" id="UP001345691"/>
    </source>
</evidence>
<organism evidence="3 4">
    <name type="scientific">Exophiala sideris</name>
    <dbReference type="NCBI Taxonomy" id="1016849"/>
    <lineage>
        <taxon>Eukaryota</taxon>
        <taxon>Fungi</taxon>
        <taxon>Dikarya</taxon>
        <taxon>Ascomycota</taxon>
        <taxon>Pezizomycotina</taxon>
        <taxon>Eurotiomycetes</taxon>
        <taxon>Chaetothyriomycetidae</taxon>
        <taxon>Chaetothyriales</taxon>
        <taxon>Herpotrichiellaceae</taxon>
        <taxon>Exophiala</taxon>
    </lineage>
</organism>
<feature type="compositionally biased region" description="Basic and acidic residues" evidence="1">
    <location>
        <begin position="367"/>
        <end position="382"/>
    </location>
</feature>
<proteinExistence type="predicted"/>
<dbReference type="Pfam" id="PF24494">
    <property type="entry name" value="DUF7587"/>
    <property type="match status" value="1"/>
</dbReference>
<keyword evidence="4" id="KW-1185">Reference proteome</keyword>
<name>A0ABR0J2N2_9EURO</name>
<protein>
    <recommendedName>
        <fullName evidence="2">DUF7587 domain-containing protein</fullName>
    </recommendedName>
</protein>
<gene>
    <name evidence="3" type="ORF">LTR69_008768</name>
</gene>
<dbReference type="InterPro" id="IPR056009">
    <property type="entry name" value="DUF7587"/>
</dbReference>
<accession>A0ABR0J2N2</accession>
<evidence type="ECO:0000259" key="2">
    <source>
        <dbReference type="Pfam" id="PF24494"/>
    </source>
</evidence>
<dbReference type="EMBL" id="JAVRRF010000022">
    <property type="protein sequence ID" value="KAK5054860.1"/>
    <property type="molecule type" value="Genomic_DNA"/>
</dbReference>
<evidence type="ECO:0000256" key="1">
    <source>
        <dbReference type="SAM" id="MobiDB-lite"/>
    </source>
</evidence>
<feature type="domain" description="DUF7587" evidence="2">
    <location>
        <begin position="12"/>
        <end position="148"/>
    </location>
</feature>
<sequence>MQAVQSVTHGTSRYIIRVFSEHSAGINENDCFRSEAVKQGRGAAMEDMSEADISENLSDHMNEKKKGFASQWISFTTSFLVALNRAVRKKQKGHRNIQIAIIDTLSLRSGAKIFSARALLKAYDIKPFLENLEGAEILVWGELNAQATLIPLKGYLRGERVENGLFTEGFRQSQPQHFRPLGEDINTIRKQRSGAIGANLKAPRHIRLANYSTERDTQKKNTRVPMAASTMGRQVEVVKEHFPLNFQFPILIALLSSILYKFERDLVVEQLEIIRNDPMVLNYNCWIRPSRSPDLPELDFYDSLLKEAGDFLGLEVFSLDLLLKKGNSRRFRTLVTPQTILPRFNQTNVDAAVYYRGKAMAAMKKRKAEEDAKARSTEDAQAKRARKPMPQTEMKLQDILDSIT</sequence>
<reference evidence="3 4" key="1">
    <citation type="submission" date="2023-08" db="EMBL/GenBank/DDBJ databases">
        <title>Black Yeasts Isolated from many extreme environments.</title>
        <authorList>
            <person name="Coleine C."/>
            <person name="Stajich J.E."/>
            <person name="Selbmann L."/>
        </authorList>
    </citation>
    <scope>NUCLEOTIDE SEQUENCE [LARGE SCALE GENOMIC DNA]</scope>
    <source>
        <strain evidence="3 4">CCFEE 6328</strain>
    </source>
</reference>
<dbReference type="Proteomes" id="UP001345691">
    <property type="component" value="Unassembled WGS sequence"/>
</dbReference>
<evidence type="ECO:0000313" key="3">
    <source>
        <dbReference type="EMBL" id="KAK5054860.1"/>
    </source>
</evidence>
<feature type="region of interest" description="Disordered" evidence="1">
    <location>
        <begin position="366"/>
        <end position="404"/>
    </location>
</feature>
<comment type="caution">
    <text evidence="3">The sequence shown here is derived from an EMBL/GenBank/DDBJ whole genome shotgun (WGS) entry which is preliminary data.</text>
</comment>